<keyword evidence="2" id="KW-1185">Reference proteome</keyword>
<dbReference type="InterPro" id="IPR008969">
    <property type="entry name" value="CarboxyPept-like_regulatory"/>
</dbReference>
<dbReference type="EMBL" id="JAHXPT010000003">
    <property type="protein sequence ID" value="MBW6409476.1"/>
    <property type="molecule type" value="Genomic_DNA"/>
</dbReference>
<dbReference type="Proteomes" id="UP001519921">
    <property type="component" value="Unassembled WGS sequence"/>
</dbReference>
<dbReference type="SUPFAM" id="SSF49464">
    <property type="entry name" value="Carboxypeptidase regulatory domain-like"/>
    <property type="match status" value="1"/>
</dbReference>
<name>A0ABS7ALE2_9CLOT</name>
<evidence type="ECO:0000313" key="1">
    <source>
        <dbReference type="EMBL" id="MBW6409476.1"/>
    </source>
</evidence>
<accession>A0ABS7ALE2</accession>
<evidence type="ECO:0000313" key="2">
    <source>
        <dbReference type="Proteomes" id="UP001519921"/>
    </source>
</evidence>
<reference evidence="1 2" key="1">
    <citation type="submission" date="2021-07" db="EMBL/GenBank/DDBJ databases">
        <title>Clostridium weizhouense sp. nov., an anaerobic bacterium isolated from activated sludge of Petroleum wastewater.</title>
        <authorList>
            <person name="Li Q."/>
        </authorList>
    </citation>
    <scope>NUCLEOTIDE SEQUENCE [LARGE SCALE GENOMIC DNA]</scope>
    <source>
        <strain evidence="1 2">YB-6</strain>
    </source>
</reference>
<organism evidence="1 2">
    <name type="scientific">Clostridium weizhouense</name>
    <dbReference type="NCBI Taxonomy" id="2859781"/>
    <lineage>
        <taxon>Bacteria</taxon>
        <taxon>Bacillati</taxon>
        <taxon>Bacillota</taxon>
        <taxon>Clostridia</taxon>
        <taxon>Eubacteriales</taxon>
        <taxon>Clostridiaceae</taxon>
        <taxon>Clostridium</taxon>
    </lineage>
</organism>
<comment type="caution">
    <text evidence="1">The sequence shown here is derived from an EMBL/GenBank/DDBJ whole genome shotgun (WGS) entry which is preliminary data.</text>
</comment>
<sequence>MKNKNSIILYGCKLMSLDSLQLDIIAKMKQLSIIKGKIYNENLEPSIGAVIEVKEINPYSKKYTILGYCFTNDKGEYVFSLEAKCGMDYEFSIYSPLI</sequence>
<dbReference type="RefSeq" id="WP_219778535.1">
    <property type="nucleotide sequence ID" value="NZ_JAHXPT010000003.1"/>
</dbReference>
<evidence type="ECO:0008006" key="3">
    <source>
        <dbReference type="Google" id="ProtNLM"/>
    </source>
</evidence>
<gene>
    <name evidence="1" type="ORF">KYD98_05180</name>
</gene>
<proteinExistence type="predicted"/>
<protein>
    <recommendedName>
        <fullName evidence="3">Carboxypeptidase regulatory-like domain-containing protein</fullName>
    </recommendedName>
</protein>